<organism evidence="1 2">
    <name type="scientific">Dyella flava</name>
    <dbReference type="NCBI Taxonomy" id="1920170"/>
    <lineage>
        <taxon>Bacteria</taxon>
        <taxon>Pseudomonadati</taxon>
        <taxon>Pseudomonadota</taxon>
        <taxon>Gammaproteobacteria</taxon>
        <taxon>Lysobacterales</taxon>
        <taxon>Rhodanobacteraceae</taxon>
        <taxon>Dyella</taxon>
    </lineage>
</organism>
<dbReference type="EMBL" id="JADIKE010000029">
    <property type="protein sequence ID" value="MBM7124863.1"/>
    <property type="molecule type" value="Genomic_DNA"/>
</dbReference>
<evidence type="ECO:0000313" key="1">
    <source>
        <dbReference type="EMBL" id="MBM7124863.1"/>
    </source>
</evidence>
<reference evidence="1" key="1">
    <citation type="submission" date="2020-10" db="EMBL/GenBank/DDBJ databases">
        <title>Phylogeny of dyella-like bacteria.</title>
        <authorList>
            <person name="Fu J."/>
        </authorList>
    </citation>
    <scope>NUCLEOTIDE SEQUENCE</scope>
    <source>
        <strain evidence="1">DHOC52</strain>
    </source>
</reference>
<keyword evidence="2" id="KW-1185">Reference proteome</keyword>
<name>A0ABS2K0V5_9GAMM</name>
<sequence length="177" mass="19955">MNHVPPERVDLIRQWNERKIALTEEHLSAINAIGATPPDVYGNGRQYRETPCAITTIHGSSFDLAIVSIQEHASFEEWRHCYLASDIKEVRPSPFALSHEIRVATSRADEIRMGFAPTVVELPSGEIVALNWRQNFLVKADCDASQVIISQRRLDWREPPPVLNTPPGIVYFVADQA</sequence>
<protein>
    <submittedName>
        <fullName evidence="1">Uncharacterized protein</fullName>
    </submittedName>
</protein>
<comment type="caution">
    <text evidence="1">The sequence shown here is derived from an EMBL/GenBank/DDBJ whole genome shotgun (WGS) entry which is preliminary data.</text>
</comment>
<dbReference type="Proteomes" id="UP001430149">
    <property type="component" value="Unassembled WGS sequence"/>
</dbReference>
<dbReference type="RefSeq" id="WP_204680388.1">
    <property type="nucleotide sequence ID" value="NZ_BSNR01000011.1"/>
</dbReference>
<accession>A0ABS2K0V5</accession>
<gene>
    <name evidence="1" type="ORF">ISP19_05670</name>
</gene>
<evidence type="ECO:0000313" key="2">
    <source>
        <dbReference type="Proteomes" id="UP001430149"/>
    </source>
</evidence>
<proteinExistence type="predicted"/>